<dbReference type="EnsemblPlants" id="QL01p013902:mrna">
    <property type="protein sequence ID" value="QL01p013902:mrna"/>
    <property type="gene ID" value="QL01p013902"/>
</dbReference>
<evidence type="ECO:0000313" key="1">
    <source>
        <dbReference type="EnsemblPlants" id="QL01p013902:mrna"/>
    </source>
</evidence>
<reference evidence="1 2" key="1">
    <citation type="journal article" date="2016" name="G3 (Bethesda)">
        <title>First Draft Assembly and Annotation of the Genome of a California Endemic Oak Quercus lobata Nee (Fagaceae).</title>
        <authorList>
            <person name="Sork V.L."/>
            <person name="Fitz-Gibbon S.T."/>
            <person name="Puiu D."/>
            <person name="Crepeau M."/>
            <person name="Gugger P.F."/>
            <person name="Sherman R."/>
            <person name="Stevens K."/>
            <person name="Langley C.H."/>
            <person name="Pellegrini M."/>
            <person name="Salzberg S.L."/>
        </authorList>
    </citation>
    <scope>NUCLEOTIDE SEQUENCE [LARGE SCALE GENOMIC DNA]</scope>
    <source>
        <strain evidence="1 2">cv. SW786</strain>
    </source>
</reference>
<organism evidence="1 2">
    <name type="scientific">Quercus lobata</name>
    <name type="common">Valley oak</name>
    <dbReference type="NCBI Taxonomy" id="97700"/>
    <lineage>
        <taxon>Eukaryota</taxon>
        <taxon>Viridiplantae</taxon>
        <taxon>Streptophyta</taxon>
        <taxon>Embryophyta</taxon>
        <taxon>Tracheophyta</taxon>
        <taxon>Spermatophyta</taxon>
        <taxon>Magnoliopsida</taxon>
        <taxon>eudicotyledons</taxon>
        <taxon>Gunneridae</taxon>
        <taxon>Pentapetalae</taxon>
        <taxon>rosids</taxon>
        <taxon>fabids</taxon>
        <taxon>Fagales</taxon>
        <taxon>Fagaceae</taxon>
        <taxon>Quercus</taxon>
    </lineage>
</organism>
<dbReference type="KEGG" id="qlo:115995422"/>
<proteinExistence type="predicted"/>
<dbReference type="EMBL" id="LRBV02000001">
    <property type="status" value="NOT_ANNOTATED_CDS"/>
    <property type="molecule type" value="Genomic_DNA"/>
</dbReference>
<dbReference type="RefSeq" id="XP_030975843.1">
    <property type="nucleotide sequence ID" value="XM_031119983.1"/>
</dbReference>
<evidence type="ECO:0008006" key="3">
    <source>
        <dbReference type="Google" id="ProtNLM"/>
    </source>
</evidence>
<protein>
    <recommendedName>
        <fullName evidence="3">Reverse transcriptase domain-containing protein</fullName>
    </recommendedName>
</protein>
<dbReference type="GeneID" id="115995422"/>
<dbReference type="Gramene" id="QL01p013902:mrna">
    <property type="protein sequence ID" value="QL01p013902:mrna"/>
    <property type="gene ID" value="QL01p013902"/>
</dbReference>
<dbReference type="OMA" id="YAERIRC"/>
<evidence type="ECO:0000313" key="2">
    <source>
        <dbReference type="Proteomes" id="UP000594261"/>
    </source>
</evidence>
<dbReference type="OrthoDB" id="1111116at2759"/>
<dbReference type="PANTHER" id="PTHR33116">
    <property type="entry name" value="REVERSE TRANSCRIPTASE ZINC-BINDING DOMAIN-CONTAINING PROTEIN-RELATED-RELATED"/>
    <property type="match status" value="1"/>
</dbReference>
<dbReference type="AlphaFoldDB" id="A0A7N2KM70"/>
<dbReference type="InParanoid" id="A0A7N2KM70"/>
<name>A0A7N2KM70_QUELO</name>
<reference evidence="1" key="2">
    <citation type="submission" date="2021-01" db="UniProtKB">
        <authorList>
            <consortium name="EnsemblPlants"/>
        </authorList>
    </citation>
    <scope>IDENTIFICATION</scope>
</reference>
<gene>
    <name evidence="1" type="primary">LOC115995422</name>
</gene>
<keyword evidence="2" id="KW-1185">Reference proteome</keyword>
<dbReference type="Proteomes" id="UP000594261">
    <property type="component" value="Chromosome 1"/>
</dbReference>
<sequence length="208" mass="23247">MEVLSRVLKKTEDSGLIQGFHVGPISSTGIRISHLLFANNTIIFCDASREQLLSIRLVLTCFQAFIGLKVNVGKSEIVPIGEVSNIHNLANILHCRVGSLPMIYLGMPLGTSYKTAFIWNPILERMEKKLAGWKRLYLSKGGRLTLLKSTLSSLSTYYLSLFTVPKAVVMRLERSIGKMALEIWTRNYSSMAEGYGHEIWGGEMGLEH</sequence>
<dbReference type="PANTHER" id="PTHR33116:SF78">
    <property type="entry name" value="OS12G0587133 PROTEIN"/>
    <property type="match status" value="1"/>
</dbReference>
<accession>A0A7N2KM70</accession>